<dbReference type="AlphaFoldDB" id="A0A0E9WSP5"/>
<protein>
    <submittedName>
        <fullName evidence="1">Uncharacterized protein</fullName>
    </submittedName>
</protein>
<name>A0A0E9WSP5_ANGAN</name>
<proteinExistence type="predicted"/>
<dbReference type="EMBL" id="GBXM01015128">
    <property type="protein sequence ID" value="JAH93449.1"/>
    <property type="molecule type" value="Transcribed_RNA"/>
</dbReference>
<reference evidence="1" key="2">
    <citation type="journal article" date="2015" name="Fish Shellfish Immunol.">
        <title>Early steps in the European eel (Anguilla anguilla)-Vibrio vulnificus interaction in the gills: Role of the RtxA13 toxin.</title>
        <authorList>
            <person name="Callol A."/>
            <person name="Pajuelo D."/>
            <person name="Ebbesson L."/>
            <person name="Teles M."/>
            <person name="MacKenzie S."/>
            <person name="Amaro C."/>
        </authorList>
    </citation>
    <scope>NUCLEOTIDE SEQUENCE</scope>
</reference>
<evidence type="ECO:0000313" key="1">
    <source>
        <dbReference type="EMBL" id="JAH93449.1"/>
    </source>
</evidence>
<organism evidence="1">
    <name type="scientific">Anguilla anguilla</name>
    <name type="common">European freshwater eel</name>
    <name type="synonym">Muraena anguilla</name>
    <dbReference type="NCBI Taxonomy" id="7936"/>
    <lineage>
        <taxon>Eukaryota</taxon>
        <taxon>Metazoa</taxon>
        <taxon>Chordata</taxon>
        <taxon>Craniata</taxon>
        <taxon>Vertebrata</taxon>
        <taxon>Euteleostomi</taxon>
        <taxon>Actinopterygii</taxon>
        <taxon>Neopterygii</taxon>
        <taxon>Teleostei</taxon>
        <taxon>Anguilliformes</taxon>
        <taxon>Anguillidae</taxon>
        <taxon>Anguilla</taxon>
    </lineage>
</organism>
<accession>A0A0E9WSP5</accession>
<sequence length="125" mass="13956">MMIGFARPHWRDTPLPSGAWHLTPVVRGWLPAAMIERSRFGKSATLRMSRGRGEPALTLSGNVSAPCQGFIAVQFMTLHGVSKQVSWQLLVLMMACVYLRKIPTLTAIRPFSPCLSTYPRLTIKM</sequence>
<reference evidence="1" key="1">
    <citation type="submission" date="2014-11" db="EMBL/GenBank/DDBJ databases">
        <authorList>
            <person name="Amaro Gonzalez C."/>
        </authorList>
    </citation>
    <scope>NUCLEOTIDE SEQUENCE</scope>
</reference>